<feature type="domain" description="Lysozyme inhibitor LprI-like N-terminal" evidence="2">
    <location>
        <begin position="45"/>
        <end position="133"/>
    </location>
</feature>
<keyword evidence="1" id="KW-0732">Signal</keyword>
<dbReference type="Proteomes" id="UP000323632">
    <property type="component" value="Unassembled WGS sequence"/>
</dbReference>
<dbReference type="Gene3D" id="1.20.1270.180">
    <property type="match status" value="1"/>
</dbReference>
<proteinExistence type="predicted"/>
<reference evidence="3 4" key="1">
    <citation type="submission" date="2019-09" db="EMBL/GenBank/DDBJ databases">
        <title>Genome sequence and assembly of Taibaiella sp.</title>
        <authorList>
            <person name="Chhetri G."/>
        </authorList>
    </citation>
    <scope>NUCLEOTIDE SEQUENCE [LARGE SCALE GENOMIC DNA]</scope>
    <source>
        <strain evidence="3 4">KVB11</strain>
    </source>
</reference>
<comment type="caution">
    <text evidence="3">The sequence shown here is derived from an EMBL/GenBank/DDBJ whole genome shotgun (WGS) entry which is preliminary data.</text>
</comment>
<gene>
    <name evidence="3" type="ORF">F0919_07035</name>
</gene>
<evidence type="ECO:0000313" key="3">
    <source>
        <dbReference type="EMBL" id="KAA5537423.1"/>
    </source>
</evidence>
<evidence type="ECO:0000256" key="1">
    <source>
        <dbReference type="SAM" id="SignalP"/>
    </source>
</evidence>
<name>A0A5M6CR30_9BACT</name>
<feature type="chain" id="PRO_5024291509" evidence="1">
    <location>
        <begin position="20"/>
        <end position="147"/>
    </location>
</feature>
<dbReference type="RefSeq" id="WP_150031999.1">
    <property type="nucleotide sequence ID" value="NZ_VWSH01000001.1"/>
</dbReference>
<organism evidence="3 4">
    <name type="scientific">Taibaiella lutea</name>
    <dbReference type="NCBI Taxonomy" id="2608001"/>
    <lineage>
        <taxon>Bacteria</taxon>
        <taxon>Pseudomonadati</taxon>
        <taxon>Bacteroidota</taxon>
        <taxon>Chitinophagia</taxon>
        <taxon>Chitinophagales</taxon>
        <taxon>Chitinophagaceae</taxon>
        <taxon>Taibaiella</taxon>
    </lineage>
</organism>
<sequence>MKYLKIVFAIVILFSALQAKSQSNYSSALSGFENEYQNCLDKGDNMLGCSQQYYQQLDGLLQSVLKDLKTSMKVSQRTTFRNEQTAWTQKKEAYFRQLPKSVKEDNEDLSGADLQMVILDKKSEFLIERINELIGMGGDIGDSGDGN</sequence>
<dbReference type="InterPro" id="IPR009739">
    <property type="entry name" value="LprI-like_N"/>
</dbReference>
<keyword evidence="4" id="KW-1185">Reference proteome</keyword>
<accession>A0A5M6CR30</accession>
<dbReference type="EMBL" id="VWSH01000001">
    <property type="protein sequence ID" value="KAA5537423.1"/>
    <property type="molecule type" value="Genomic_DNA"/>
</dbReference>
<protein>
    <submittedName>
        <fullName evidence="3">DUF1311 domain-containing protein</fullName>
    </submittedName>
</protein>
<evidence type="ECO:0000313" key="4">
    <source>
        <dbReference type="Proteomes" id="UP000323632"/>
    </source>
</evidence>
<feature type="signal peptide" evidence="1">
    <location>
        <begin position="1"/>
        <end position="19"/>
    </location>
</feature>
<evidence type="ECO:0000259" key="2">
    <source>
        <dbReference type="Pfam" id="PF07007"/>
    </source>
</evidence>
<dbReference type="Pfam" id="PF07007">
    <property type="entry name" value="LprI"/>
    <property type="match status" value="1"/>
</dbReference>
<dbReference type="AlphaFoldDB" id="A0A5M6CR30"/>